<dbReference type="EMBL" id="BAABIC010000013">
    <property type="protein sequence ID" value="GAA4697946.1"/>
    <property type="molecule type" value="Genomic_DNA"/>
</dbReference>
<comment type="caution">
    <text evidence="7">The sequence shown here is derived from an EMBL/GenBank/DDBJ whole genome shotgun (WGS) entry which is preliminary data.</text>
</comment>
<evidence type="ECO:0000256" key="1">
    <source>
        <dbReference type="ARBA" id="ARBA00004831"/>
    </source>
</evidence>
<evidence type="ECO:0000313" key="7">
    <source>
        <dbReference type="EMBL" id="GAA4697946.1"/>
    </source>
</evidence>
<evidence type="ECO:0000256" key="3">
    <source>
        <dbReference type="ARBA" id="ARBA00022631"/>
    </source>
</evidence>
<evidence type="ECO:0000256" key="5">
    <source>
        <dbReference type="PIRNR" id="PIRNR000241"/>
    </source>
</evidence>
<dbReference type="PANTHER" id="PTHR42874:SF1">
    <property type="entry name" value="URICASE"/>
    <property type="match status" value="1"/>
</dbReference>
<comment type="similarity">
    <text evidence="2 5 6">Belongs to the uricase family.</text>
</comment>
<evidence type="ECO:0000313" key="8">
    <source>
        <dbReference type="Proteomes" id="UP001500325"/>
    </source>
</evidence>
<comment type="catalytic activity">
    <reaction evidence="5 6">
        <text>urate + O2 + H2O = 5-hydroxyisourate + H2O2</text>
        <dbReference type="Rhea" id="RHEA:21368"/>
        <dbReference type="ChEBI" id="CHEBI:15377"/>
        <dbReference type="ChEBI" id="CHEBI:15379"/>
        <dbReference type="ChEBI" id="CHEBI:16240"/>
        <dbReference type="ChEBI" id="CHEBI:17775"/>
        <dbReference type="ChEBI" id="CHEBI:18072"/>
        <dbReference type="EC" id="1.7.3.3"/>
    </reaction>
</comment>
<evidence type="ECO:0000256" key="4">
    <source>
        <dbReference type="ARBA" id="ARBA00023002"/>
    </source>
</evidence>
<name>A0ABP8X2R9_9PSEU</name>
<dbReference type="PRINTS" id="PR00093">
    <property type="entry name" value="URICASE"/>
</dbReference>
<protein>
    <recommendedName>
        <fullName evidence="5 6">Uricase</fullName>
        <ecNumber evidence="5 6">1.7.3.3</ecNumber>
    </recommendedName>
    <alternativeName>
        <fullName evidence="5">Urate oxidase</fullName>
    </alternativeName>
</protein>
<dbReference type="Pfam" id="PF01014">
    <property type="entry name" value="Uricase"/>
    <property type="match status" value="2"/>
</dbReference>
<dbReference type="InterPro" id="IPR002042">
    <property type="entry name" value="Uricase"/>
</dbReference>
<comment type="function">
    <text evidence="5 6">Catalyzes the oxidation of uric acid to 5-hydroxyisourate, which is further processed to form (S)-allantoin.</text>
</comment>
<dbReference type="InterPro" id="IPR019842">
    <property type="entry name" value="Uricase_CS"/>
</dbReference>
<dbReference type="RefSeq" id="WP_345382180.1">
    <property type="nucleotide sequence ID" value="NZ_BAABIC010000013.1"/>
</dbReference>
<proteinExistence type="inferred from homology"/>
<dbReference type="PROSITE" id="PS00366">
    <property type="entry name" value="URICASE"/>
    <property type="match status" value="1"/>
</dbReference>
<keyword evidence="8" id="KW-1185">Reference proteome</keyword>
<organism evidence="7 8">
    <name type="scientific">Pseudonocardia yuanmonensis</name>
    <dbReference type="NCBI Taxonomy" id="1095914"/>
    <lineage>
        <taxon>Bacteria</taxon>
        <taxon>Bacillati</taxon>
        <taxon>Actinomycetota</taxon>
        <taxon>Actinomycetes</taxon>
        <taxon>Pseudonocardiales</taxon>
        <taxon>Pseudonocardiaceae</taxon>
        <taxon>Pseudonocardia</taxon>
    </lineage>
</organism>
<dbReference type="NCBIfam" id="TIGR03383">
    <property type="entry name" value="urate_oxi"/>
    <property type="match status" value="1"/>
</dbReference>
<gene>
    <name evidence="7" type="primary">pucL_2</name>
    <name evidence="7" type="ORF">GCM10023215_40410</name>
</gene>
<reference evidence="8" key="1">
    <citation type="journal article" date="2019" name="Int. J. Syst. Evol. Microbiol.">
        <title>The Global Catalogue of Microorganisms (GCM) 10K type strain sequencing project: providing services to taxonomists for standard genome sequencing and annotation.</title>
        <authorList>
            <consortium name="The Broad Institute Genomics Platform"/>
            <consortium name="The Broad Institute Genome Sequencing Center for Infectious Disease"/>
            <person name="Wu L."/>
            <person name="Ma J."/>
        </authorList>
    </citation>
    <scope>NUCLEOTIDE SEQUENCE [LARGE SCALE GENOMIC DNA]</scope>
    <source>
        <strain evidence="8">JCM 18055</strain>
    </source>
</reference>
<dbReference type="Gene3D" id="3.10.270.10">
    <property type="entry name" value="Urate Oxidase"/>
    <property type="match status" value="1"/>
</dbReference>
<dbReference type="PANTHER" id="PTHR42874">
    <property type="entry name" value="URICASE"/>
    <property type="match status" value="1"/>
</dbReference>
<sequence length="298" mass="32832">MGISLGYNQYGKAECHMVHVDRSTPVHRITDVTVTSQLIGDFADTHLTGDNGKVIATDTQKNTVHALARTHGVGSPETFALLLARYFVDGFEQVTGARQEVNLDHWERISTTEGGPHDHAFTRPGSEVRTCVATKHGAEETVISGLTGLTVLKSTGSEFHGFPEAPFTSLVETDDRILATAVTARWRYLGTDVDWDKSWASIRQILLERFALTHSLSLQQTLYTMGEAALAAHPEVAEIRFSMPNKHHFLVDLEKWGLDNPNQVWFAADRPYGLIEASIVRDDVPPAPGAWEGITGFV</sequence>
<dbReference type="EC" id="1.7.3.3" evidence="5 6"/>
<keyword evidence="3 5" id="KW-0659">Purine metabolism</keyword>
<accession>A0ABP8X2R9</accession>
<keyword evidence="4 5" id="KW-0560">Oxidoreductase</keyword>
<dbReference type="SUPFAM" id="SSF55620">
    <property type="entry name" value="Tetrahydrobiopterin biosynthesis enzymes-like"/>
    <property type="match status" value="2"/>
</dbReference>
<dbReference type="Proteomes" id="UP001500325">
    <property type="component" value="Unassembled WGS sequence"/>
</dbReference>
<comment type="pathway">
    <text evidence="1 5">Purine metabolism; urate degradation; (S)-allantoin from urate: step 1/3.</text>
</comment>
<evidence type="ECO:0000256" key="2">
    <source>
        <dbReference type="ARBA" id="ARBA00009760"/>
    </source>
</evidence>
<dbReference type="PIRSF" id="PIRSF000241">
    <property type="entry name" value="Urate_oxidase"/>
    <property type="match status" value="1"/>
</dbReference>
<evidence type="ECO:0000256" key="6">
    <source>
        <dbReference type="RuleBase" id="RU004455"/>
    </source>
</evidence>